<accession>A0ABW4AP15</accession>
<proteinExistence type="predicted"/>
<dbReference type="Proteomes" id="UP001597183">
    <property type="component" value="Unassembled WGS sequence"/>
</dbReference>
<comment type="caution">
    <text evidence="1">The sequence shown here is derived from an EMBL/GenBank/DDBJ whole genome shotgun (WGS) entry which is preliminary data.</text>
</comment>
<evidence type="ECO:0000313" key="2">
    <source>
        <dbReference type="Proteomes" id="UP001597183"/>
    </source>
</evidence>
<protein>
    <recommendedName>
        <fullName evidence="3">DUF4262 domain-containing protein</fullName>
    </recommendedName>
</protein>
<evidence type="ECO:0000313" key="1">
    <source>
        <dbReference type="EMBL" id="MFD1372278.1"/>
    </source>
</evidence>
<organism evidence="1 2">
    <name type="scientific">Actinoplanes sichuanensis</name>
    <dbReference type="NCBI Taxonomy" id="512349"/>
    <lineage>
        <taxon>Bacteria</taxon>
        <taxon>Bacillati</taxon>
        <taxon>Actinomycetota</taxon>
        <taxon>Actinomycetes</taxon>
        <taxon>Micromonosporales</taxon>
        <taxon>Micromonosporaceae</taxon>
        <taxon>Actinoplanes</taxon>
    </lineage>
</organism>
<evidence type="ECO:0008006" key="3">
    <source>
        <dbReference type="Google" id="ProtNLM"/>
    </source>
</evidence>
<reference evidence="2" key="1">
    <citation type="journal article" date="2019" name="Int. J. Syst. Evol. Microbiol.">
        <title>The Global Catalogue of Microorganisms (GCM) 10K type strain sequencing project: providing services to taxonomists for standard genome sequencing and annotation.</title>
        <authorList>
            <consortium name="The Broad Institute Genomics Platform"/>
            <consortium name="The Broad Institute Genome Sequencing Center for Infectious Disease"/>
            <person name="Wu L."/>
            <person name="Ma J."/>
        </authorList>
    </citation>
    <scope>NUCLEOTIDE SEQUENCE [LARGE SCALE GENOMIC DNA]</scope>
    <source>
        <strain evidence="2">CCM 7526</strain>
    </source>
</reference>
<sequence>MGIAFGLVVNFGVDEAAAWSARDHVLGSGSFAVGHREVVLHPPQLDWDADVDGVPYLLMSILPIGVGRGLPLDRGHEPVRLSAAELTDLGSQLYGLLREFSGYRAARVGWDPYASVDLAELERECADLLEAGTLPGLVLFESVLTATRGAAFVPFAPWFVWIPYASERASSLTADDDNLAA</sequence>
<keyword evidence="2" id="KW-1185">Reference proteome</keyword>
<gene>
    <name evidence="1" type="ORF">ACFQ5G_43740</name>
</gene>
<dbReference type="RefSeq" id="WP_317796284.1">
    <property type="nucleotide sequence ID" value="NZ_AP028461.1"/>
</dbReference>
<dbReference type="EMBL" id="JBHTMK010000055">
    <property type="protein sequence ID" value="MFD1372278.1"/>
    <property type="molecule type" value="Genomic_DNA"/>
</dbReference>
<name>A0ABW4AP15_9ACTN</name>